<keyword evidence="3" id="KW-1185">Reference proteome</keyword>
<comment type="caution">
    <text evidence="2">The sequence shown here is derived from an EMBL/GenBank/DDBJ whole genome shotgun (WGS) entry which is preliminary data.</text>
</comment>
<sequence>MGKVSLGGLETNSRDSVSDLGARTASLKRTPYFLRKYLMILCKDSRTNIMAKGFQTLRSSPLKLQIATWISIWQEKSVFKREFEQTRTTFYWIRLVFLGSVLLPSL</sequence>
<organism evidence="2 3">
    <name type="scientific">Monilinia laxa</name>
    <name type="common">Brown rot fungus</name>
    <name type="synonym">Sclerotinia laxa</name>
    <dbReference type="NCBI Taxonomy" id="61186"/>
    <lineage>
        <taxon>Eukaryota</taxon>
        <taxon>Fungi</taxon>
        <taxon>Dikarya</taxon>
        <taxon>Ascomycota</taxon>
        <taxon>Pezizomycotina</taxon>
        <taxon>Leotiomycetes</taxon>
        <taxon>Helotiales</taxon>
        <taxon>Sclerotiniaceae</taxon>
        <taxon>Monilinia</taxon>
    </lineage>
</organism>
<dbReference type="Proteomes" id="UP000326757">
    <property type="component" value="Unassembled WGS sequence"/>
</dbReference>
<feature type="region of interest" description="Disordered" evidence="1">
    <location>
        <begin position="1"/>
        <end position="20"/>
    </location>
</feature>
<gene>
    <name evidence="2" type="ORF">EYC80_002367</name>
</gene>
<dbReference type="EMBL" id="VIGI01000008">
    <property type="protein sequence ID" value="KAB8296961.1"/>
    <property type="molecule type" value="Genomic_DNA"/>
</dbReference>
<evidence type="ECO:0000256" key="1">
    <source>
        <dbReference type="SAM" id="MobiDB-lite"/>
    </source>
</evidence>
<accession>A0A5N6K3R5</accession>
<reference evidence="2 3" key="1">
    <citation type="submission" date="2019-06" db="EMBL/GenBank/DDBJ databases">
        <title>Genome Sequence of the Brown Rot Fungal Pathogen Monilinia laxa.</title>
        <authorList>
            <person name="De Miccolis Angelini R.M."/>
            <person name="Landi L."/>
            <person name="Abate D."/>
            <person name="Pollastro S."/>
            <person name="Romanazzi G."/>
            <person name="Faretra F."/>
        </authorList>
    </citation>
    <scope>NUCLEOTIDE SEQUENCE [LARGE SCALE GENOMIC DNA]</scope>
    <source>
        <strain evidence="2 3">Mlax316</strain>
    </source>
</reference>
<proteinExistence type="predicted"/>
<evidence type="ECO:0000313" key="3">
    <source>
        <dbReference type="Proteomes" id="UP000326757"/>
    </source>
</evidence>
<protein>
    <submittedName>
        <fullName evidence="2">Uncharacterized protein</fullName>
    </submittedName>
</protein>
<evidence type="ECO:0000313" key="2">
    <source>
        <dbReference type="EMBL" id="KAB8296961.1"/>
    </source>
</evidence>
<name>A0A5N6K3R5_MONLA</name>
<dbReference type="AlphaFoldDB" id="A0A5N6K3R5"/>